<dbReference type="InterPro" id="IPR006726">
    <property type="entry name" value="PHBA_efflux_AaeB/fusaric-R"/>
</dbReference>
<dbReference type="Proteomes" id="UP001062901">
    <property type="component" value="Unassembled WGS sequence"/>
</dbReference>
<feature type="transmembrane region" description="Helical" evidence="1">
    <location>
        <begin position="145"/>
        <end position="164"/>
    </location>
</feature>
<reference evidence="2" key="1">
    <citation type="submission" date="2013-04" db="EMBL/GenBank/DDBJ databases">
        <title>The genome sequencing project of 58 acetic acid bacteria.</title>
        <authorList>
            <person name="Okamoto-Kainuma A."/>
            <person name="Ishikawa M."/>
            <person name="Umino S."/>
            <person name="Koizumi Y."/>
            <person name="Shiwa Y."/>
            <person name="Yoshikawa H."/>
            <person name="Matsutani M."/>
            <person name="Matsushita K."/>
        </authorList>
    </citation>
    <scope>NUCLEOTIDE SEQUENCE</scope>
    <source>
        <strain evidence="2">DSM 15669</strain>
    </source>
</reference>
<feature type="transmembrane region" description="Helical" evidence="1">
    <location>
        <begin position="114"/>
        <end position="133"/>
    </location>
</feature>
<evidence type="ECO:0008006" key="4">
    <source>
        <dbReference type="Google" id="ProtNLM"/>
    </source>
</evidence>
<feature type="transmembrane region" description="Helical" evidence="1">
    <location>
        <begin position="389"/>
        <end position="407"/>
    </location>
</feature>
<proteinExistence type="predicted"/>
<organism evidence="2 3">
    <name type="scientific">Saccharibacter floricola DSM 15669</name>
    <dbReference type="NCBI Taxonomy" id="1123227"/>
    <lineage>
        <taxon>Bacteria</taxon>
        <taxon>Pseudomonadati</taxon>
        <taxon>Pseudomonadota</taxon>
        <taxon>Alphaproteobacteria</taxon>
        <taxon>Acetobacterales</taxon>
        <taxon>Acetobacteraceae</taxon>
        <taxon>Saccharibacter</taxon>
    </lineage>
</organism>
<dbReference type="RefSeq" id="WP_018979162.1">
    <property type="nucleotide sequence ID" value="NZ_BAQD01000015.1"/>
</dbReference>
<feature type="transmembrane region" description="Helical" evidence="1">
    <location>
        <begin position="445"/>
        <end position="463"/>
    </location>
</feature>
<dbReference type="Pfam" id="PF04632">
    <property type="entry name" value="FUSC"/>
    <property type="match status" value="1"/>
</dbReference>
<keyword evidence="1" id="KW-0812">Transmembrane</keyword>
<feature type="transmembrane region" description="Helical" evidence="1">
    <location>
        <begin position="504"/>
        <end position="523"/>
    </location>
</feature>
<dbReference type="EMBL" id="BAQD01000015">
    <property type="protein sequence ID" value="GBQ06839.1"/>
    <property type="molecule type" value="Genomic_DNA"/>
</dbReference>
<evidence type="ECO:0000256" key="1">
    <source>
        <dbReference type="SAM" id="Phobius"/>
    </source>
</evidence>
<name>A0ABQ0NYT1_9PROT</name>
<accession>A0ABQ0NYT1</accession>
<keyword evidence="1" id="KW-1133">Transmembrane helix</keyword>
<protein>
    <recommendedName>
        <fullName evidence="4">FUSC family protein</fullName>
    </recommendedName>
</protein>
<keyword evidence="3" id="KW-1185">Reference proteome</keyword>
<feature type="transmembrane region" description="Helical" evidence="1">
    <location>
        <begin position="419"/>
        <end position="439"/>
    </location>
</feature>
<feature type="transmembrane region" description="Helical" evidence="1">
    <location>
        <begin position="15"/>
        <end position="36"/>
    </location>
</feature>
<comment type="caution">
    <text evidence="2">The sequence shown here is derived from an EMBL/GenBank/DDBJ whole genome shotgun (WGS) entry which is preliminary data.</text>
</comment>
<feature type="transmembrane region" description="Helical" evidence="1">
    <location>
        <begin position="65"/>
        <end position="84"/>
    </location>
</feature>
<feature type="transmembrane region" description="Helical" evidence="1">
    <location>
        <begin position="364"/>
        <end position="383"/>
    </location>
</feature>
<gene>
    <name evidence="2" type="ORF">AA15669_1113</name>
</gene>
<sequence length="699" mass="77364">MSLGSIKLQPSTRNAVLFALRTTIASLVALGIAMWMELGQPQWAPMTVWIVARDSRGMSMSKGRWRIAGTLVGMVGGITMIGLVPQHPWLFFPMLALWMGVCSGFASMTDNFRAYALVLAGYTGAIIAMHAVTQPGEVFHVAMQRGTYIILGVVCEMVAGMVSVPGAAKAAQKQLEGDLTHLLENSAQALGSVIRREKGSEARLSLLLGALQRFNDQLEFIRIDTQHIGRHADRAYMTLGRVAVVLSRGLGLRSRILSVGRLSPSLKDELEEFASGMDAIAPLLLDASLAEESLRHAETMLGSCRKKLALYLPRDDSAALQEGIVLTGVEVLLEDLCAMLSSHYAGTQHIAAPKARGLHRHPDWGMAWVNGTRTFVAMIWGAFVWEVTAWSNGGTYLALIAVACARFSLFDDMVLASRFFFYGACVAVLASIVPVFIIMPMTSNFEVLALILGTLLFLGGLALRAPQPFVVMGAGYTMFLPWVMELDNNTHIDEITWVNTSVALLLALFSGVVSFRVIFPFTLQSTWRMLRRQLFKGMKRLSNGLAERQTEYDWVDDTTQQMEQTLRLAGKIPQESYEAVLRGTLSVMTVGRNLLMIRNHVQERRLPLSALQEAELLVGQIVQMDAEGAIEGEDYSEQEFREEQGELWMLFHQTLDIEARRDLALALGSLRIIRVELLATRNFLKKNFTFVETQKTLAS</sequence>
<evidence type="ECO:0000313" key="2">
    <source>
        <dbReference type="EMBL" id="GBQ06839.1"/>
    </source>
</evidence>
<feature type="transmembrane region" description="Helical" evidence="1">
    <location>
        <begin position="468"/>
        <end position="484"/>
    </location>
</feature>
<feature type="transmembrane region" description="Helical" evidence="1">
    <location>
        <begin position="90"/>
        <end position="107"/>
    </location>
</feature>
<keyword evidence="1" id="KW-0472">Membrane</keyword>
<evidence type="ECO:0000313" key="3">
    <source>
        <dbReference type="Proteomes" id="UP001062901"/>
    </source>
</evidence>